<dbReference type="PROSITE" id="PS51257">
    <property type="entry name" value="PROKAR_LIPOPROTEIN"/>
    <property type="match status" value="1"/>
</dbReference>
<evidence type="ECO:0000313" key="2">
    <source>
        <dbReference type="EMBL" id="MCD1655391.1"/>
    </source>
</evidence>
<dbReference type="InterPro" id="IPR058399">
    <property type="entry name" value="DUF8086"/>
</dbReference>
<reference evidence="2" key="1">
    <citation type="submission" date="2021-08" db="EMBL/GenBank/DDBJ databases">
        <title>Comparative analyses of Brucepasteria parasyntrophica and Teretinema zuelzerae.</title>
        <authorList>
            <person name="Song Y."/>
            <person name="Brune A."/>
        </authorList>
    </citation>
    <scope>NUCLEOTIDE SEQUENCE</scope>
    <source>
        <strain evidence="2">DSM 1903</strain>
    </source>
</reference>
<dbReference type="RefSeq" id="WP_230756490.1">
    <property type="nucleotide sequence ID" value="NZ_JAINWA010000003.1"/>
</dbReference>
<sequence length="361" mass="38995">MKRMLILAVAALFISCGGNTSRQQTEVSAEQPAEASVKTGPQWFYLSENGIHQADNPASIPARTFRPWTEAVRVTDAAIIQGAPVFLINKLGIMAGGAAGSAPALHRDSLLAAATSGGIYRTDTGAGIRLFRNSIFAEGEGPGGEQPCMIEWNPSTGSVSPWLSSLDFGLSKEAQMVALDRIGTRWYASFKTVTSSKVDFDYIEFQQFPQKGAPASAGMRKINQDQYISAITPFSFADAPEQLVSLLEVIPESTGLTVRTYSRSAKAGQTYQRSGEGVSVDASAYVSDDRTAVLFSDGTFYYRPDNTSQKRVILRLPALSSGYVYTSFIITGKSLLASWEEQRFYETGRAGLLETSLPDGV</sequence>
<evidence type="ECO:0000256" key="1">
    <source>
        <dbReference type="SAM" id="SignalP"/>
    </source>
</evidence>
<accession>A0AAE3JJG2</accession>
<evidence type="ECO:0000313" key="3">
    <source>
        <dbReference type="Proteomes" id="UP001198163"/>
    </source>
</evidence>
<dbReference type="Proteomes" id="UP001198163">
    <property type="component" value="Unassembled WGS sequence"/>
</dbReference>
<name>A0AAE3JJG2_9SPIR</name>
<dbReference type="EMBL" id="JAINWA010000003">
    <property type="protein sequence ID" value="MCD1655391.1"/>
    <property type="molecule type" value="Genomic_DNA"/>
</dbReference>
<feature type="signal peptide" evidence="1">
    <location>
        <begin position="1"/>
        <end position="20"/>
    </location>
</feature>
<comment type="caution">
    <text evidence="2">The sequence shown here is derived from an EMBL/GenBank/DDBJ whole genome shotgun (WGS) entry which is preliminary data.</text>
</comment>
<dbReference type="AlphaFoldDB" id="A0AAE3JJG2"/>
<keyword evidence="1" id="KW-0732">Signal</keyword>
<gene>
    <name evidence="2" type="ORF">K7J14_11865</name>
</gene>
<protein>
    <recommendedName>
        <fullName evidence="4">Lipoprotein</fullName>
    </recommendedName>
</protein>
<keyword evidence="3" id="KW-1185">Reference proteome</keyword>
<dbReference type="Pfam" id="PF26331">
    <property type="entry name" value="DUF8086"/>
    <property type="match status" value="1"/>
</dbReference>
<organism evidence="2 3">
    <name type="scientific">Teretinema zuelzerae</name>
    <dbReference type="NCBI Taxonomy" id="156"/>
    <lineage>
        <taxon>Bacteria</taxon>
        <taxon>Pseudomonadati</taxon>
        <taxon>Spirochaetota</taxon>
        <taxon>Spirochaetia</taxon>
        <taxon>Spirochaetales</taxon>
        <taxon>Treponemataceae</taxon>
        <taxon>Teretinema</taxon>
    </lineage>
</organism>
<proteinExistence type="predicted"/>
<feature type="chain" id="PRO_5042086899" description="Lipoprotein" evidence="1">
    <location>
        <begin position="21"/>
        <end position="361"/>
    </location>
</feature>
<evidence type="ECO:0008006" key="4">
    <source>
        <dbReference type="Google" id="ProtNLM"/>
    </source>
</evidence>